<dbReference type="InterPro" id="IPR000792">
    <property type="entry name" value="Tscrpt_reg_LuxR_C"/>
</dbReference>
<dbReference type="InterPro" id="IPR036388">
    <property type="entry name" value="WH-like_DNA-bd_sf"/>
</dbReference>
<sequence length="324" mass="36557">MYTAAVHRGALPLAEARALASTEHDQVLDRLLSLRLLTLNWAGDALIPTDPEVAEALSSVPLEREIRRRQQELSELQTQLRSLMPLYREHRRRSHGSPPLTCLDDPVEVRNELALLMRECSTEFVSMQPGGGRDPQTLRGVTEESLEMLSRGIRLRGIYQHTARSSLATRSYVHQVTEKGAEIRTTVETFERMMIFDRETAVVAKRRVADEVPGAAFITDPVMVDFLYRIFENLWQSARPFEASMVETQTTTEELRRRILQLMADGLKDEAIAKRMGMSTRTCRRYIKEITDELGATSRFQAGYLVAQQGLNGGPVPASETGDI</sequence>
<keyword evidence="3" id="KW-1185">Reference proteome</keyword>
<dbReference type="EMBL" id="BOOF01000058">
    <property type="protein sequence ID" value="GIH66725.1"/>
    <property type="molecule type" value="Genomic_DNA"/>
</dbReference>
<evidence type="ECO:0000313" key="2">
    <source>
        <dbReference type="EMBL" id="GIH66725.1"/>
    </source>
</evidence>
<gene>
    <name evidence="2" type="ORF">Msi02_75420</name>
</gene>
<comment type="caution">
    <text evidence="2">The sequence shown here is derived from an EMBL/GenBank/DDBJ whole genome shotgun (WGS) entry which is preliminary data.</text>
</comment>
<dbReference type="Pfam" id="PF00196">
    <property type="entry name" value="GerE"/>
    <property type="match status" value="1"/>
</dbReference>
<name>A0ABQ4GZ82_9ACTN</name>
<dbReference type="InterPro" id="IPR051797">
    <property type="entry name" value="TrmB-like"/>
</dbReference>
<dbReference type="Gene3D" id="1.10.10.10">
    <property type="entry name" value="Winged helix-like DNA-binding domain superfamily/Winged helix DNA-binding domain"/>
    <property type="match status" value="1"/>
</dbReference>
<dbReference type="SMART" id="SM00421">
    <property type="entry name" value="HTH_LUXR"/>
    <property type="match status" value="1"/>
</dbReference>
<organism evidence="2 3">
    <name type="scientific">Microbispora siamensis</name>
    <dbReference type="NCBI Taxonomy" id="564413"/>
    <lineage>
        <taxon>Bacteria</taxon>
        <taxon>Bacillati</taxon>
        <taxon>Actinomycetota</taxon>
        <taxon>Actinomycetes</taxon>
        <taxon>Streptosporangiales</taxon>
        <taxon>Streptosporangiaceae</taxon>
        <taxon>Microbispora</taxon>
    </lineage>
</organism>
<feature type="domain" description="HTH luxR-type" evidence="1">
    <location>
        <begin position="257"/>
        <end position="306"/>
    </location>
</feature>
<accession>A0ABQ4GZ82</accession>
<dbReference type="InterPro" id="IPR016032">
    <property type="entry name" value="Sig_transdc_resp-reg_C-effctor"/>
</dbReference>
<evidence type="ECO:0000259" key="1">
    <source>
        <dbReference type="SMART" id="SM00421"/>
    </source>
</evidence>
<evidence type="ECO:0000313" key="3">
    <source>
        <dbReference type="Proteomes" id="UP000660454"/>
    </source>
</evidence>
<protein>
    <submittedName>
        <fullName evidence="2">LuxR family transcriptional regulator</fullName>
    </submittedName>
</protein>
<dbReference type="Proteomes" id="UP000660454">
    <property type="component" value="Unassembled WGS sequence"/>
</dbReference>
<dbReference type="PANTHER" id="PTHR34293">
    <property type="entry name" value="HTH-TYPE TRANSCRIPTIONAL REGULATOR TRMBL2"/>
    <property type="match status" value="1"/>
</dbReference>
<proteinExistence type="predicted"/>
<reference evidence="2 3" key="1">
    <citation type="submission" date="2021-01" db="EMBL/GenBank/DDBJ databases">
        <title>Whole genome shotgun sequence of Microbispora siamensis NBRC 104113.</title>
        <authorList>
            <person name="Komaki H."/>
            <person name="Tamura T."/>
        </authorList>
    </citation>
    <scope>NUCLEOTIDE SEQUENCE [LARGE SCALE GENOMIC DNA]</scope>
    <source>
        <strain evidence="2 3">NBRC 104113</strain>
    </source>
</reference>
<dbReference type="SUPFAM" id="SSF46894">
    <property type="entry name" value="C-terminal effector domain of the bipartite response regulators"/>
    <property type="match status" value="1"/>
</dbReference>
<dbReference type="PANTHER" id="PTHR34293:SF1">
    <property type="entry name" value="HTH-TYPE TRANSCRIPTIONAL REGULATOR TRMBL2"/>
    <property type="match status" value="1"/>
</dbReference>